<evidence type="ECO:0000259" key="5">
    <source>
        <dbReference type="Pfam" id="PF13439"/>
    </source>
</evidence>
<evidence type="ECO:0000259" key="4">
    <source>
        <dbReference type="Pfam" id="PF00534"/>
    </source>
</evidence>
<dbReference type="SUPFAM" id="SSF53756">
    <property type="entry name" value="UDP-Glycosyltransferase/glycogen phosphorylase"/>
    <property type="match status" value="1"/>
</dbReference>
<evidence type="ECO:0000256" key="1">
    <source>
        <dbReference type="ARBA" id="ARBA00022676"/>
    </source>
</evidence>
<feature type="domain" description="Glycosyltransferase subfamily 4-like N-terminal" evidence="5">
    <location>
        <begin position="58"/>
        <end position="217"/>
    </location>
</feature>
<evidence type="ECO:0000313" key="6">
    <source>
        <dbReference type="EMBL" id="PPQ36479.1"/>
    </source>
</evidence>
<organism evidence="6 7">
    <name type="scientific">Rhodopila globiformis</name>
    <name type="common">Rhodopseudomonas globiformis</name>
    <dbReference type="NCBI Taxonomy" id="1071"/>
    <lineage>
        <taxon>Bacteria</taxon>
        <taxon>Pseudomonadati</taxon>
        <taxon>Pseudomonadota</taxon>
        <taxon>Alphaproteobacteria</taxon>
        <taxon>Acetobacterales</taxon>
        <taxon>Acetobacteraceae</taxon>
        <taxon>Rhodopila</taxon>
    </lineage>
</organism>
<dbReference type="PANTHER" id="PTHR12526">
    <property type="entry name" value="GLYCOSYLTRANSFERASE"/>
    <property type="match status" value="1"/>
</dbReference>
<comment type="caution">
    <text evidence="6">The sequence shown here is derived from an EMBL/GenBank/DDBJ whole genome shotgun (WGS) entry which is preliminary data.</text>
</comment>
<dbReference type="AlphaFoldDB" id="A0A2S6NLR9"/>
<dbReference type="Proteomes" id="UP000239724">
    <property type="component" value="Unassembled WGS sequence"/>
</dbReference>
<evidence type="ECO:0008006" key="8">
    <source>
        <dbReference type="Google" id="ProtNLM"/>
    </source>
</evidence>
<feature type="compositionally biased region" description="Basic and acidic residues" evidence="3">
    <location>
        <begin position="417"/>
        <end position="433"/>
    </location>
</feature>
<protein>
    <recommendedName>
        <fullName evidence="8">Glycosyltransferase subfamily 4-like N-terminal domain-containing protein</fullName>
    </recommendedName>
</protein>
<keyword evidence="7" id="KW-1185">Reference proteome</keyword>
<dbReference type="Gene3D" id="3.40.50.2000">
    <property type="entry name" value="Glycogen Phosphorylase B"/>
    <property type="match status" value="2"/>
</dbReference>
<dbReference type="InterPro" id="IPR028098">
    <property type="entry name" value="Glyco_trans_4-like_N"/>
</dbReference>
<dbReference type="PANTHER" id="PTHR12526:SF510">
    <property type="entry name" value="D-INOSITOL 3-PHOSPHATE GLYCOSYLTRANSFERASE"/>
    <property type="match status" value="1"/>
</dbReference>
<keyword evidence="2" id="KW-0808">Transferase</keyword>
<dbReference type="InterPro" id="IPR001296">
    <property type="entry name" value="Glyco_trans_1"/>
</dbReference>
<proteinExistence type="predicted"/>
<feature type="region of interest" description="Disordered" evidence="3">
    <location>
        <begin position="417"/>
        <end position="440"/>
    </location>
</feature>
<evidence type="ECO:0000256" key="2">
    <source>
        <dbReference type="ARBA" id="ARBA00022679"/>
    </source>
</evidence>
<evidence type="ECO:0000256" key="3">
    <source>
        <dbReference type="SAM" id="MobiDB-lite"/>
    </source>
</evidence>
<accession>A0A2S6NLR9</accession>
<name>A0A2S6NLR9_RHOGL</name>
<dbReference type="GO" id="GO:0016757">
    <property type="term" value="F:glycosyltransferase activity"/>
    <property type="evidence" value="ECO:0007669"/>
    <property type="project" value="UniProtKB-KW"/>
</dbReference>
<gene>
    <name evidence="6" type="ORF">CCS01_05055</name>
</gene>
<dbReference type="CDD" id="cd03811">
    <property type="entry name" value="GT4_GT28_WabH-like"/>
    <property type="match status" value="1"/>
</dbReference>
<dbReference type="Pfam" id="PF00534">
    <property type="entry name" value="Glycos_transf_1"/>
    <property type="match status" value="1"/>
</dbReference>
<sequence>MGLLLRRGFARTRQWFSVGGRVKAVDSDVTDQIQPARRSSQAVAGQLSVAIYFHDFSPGGVERQCLVLARELIERGIDVTIVVHQARGELIPLLPQGVPVVNLDGRRTLQDVLRLRRYLLDRRPGVFMANVDHNNIAASMAHALAGSATRLVICQHNPLSSGYHATVNWKHRVVPWFYAALSRYIDHAVAVSEGIADELVNQARLPATKVSTICNAVIGDDFAALADEPVQHPWLAGRDRPVFVTAGRLVEMKDQRTMLRAFALHLQAHPARLIILGTGPMLDELQALTASLGIAEHVDFAGFVRNPLPYMRAADAFVLSSRSEGFGNVLVEAMGCGTPVISTDCPYGPSDILGQGRYGILVPMQDPEALAPAFSRIFQEADRWPKEALRARAAAFSYQACADAYWRLFQSLAQSPVERHRPDTTAPRPRVDEVASGTVE</sequence>
<evidence type="ECO:0000313" key="7">
    <source>
        <dbReference type="Proteomes" id="UP000239724"/>
    </source>
</evidence>
<reference evidence="6 7" key="1">
    <citation type="journal article" date="2018" name="Arch. Microbiol.">
        <title>New insights into the metabolic potential of the phototrophic purple bacterium Rhodopila globiformis DSM 161(T) from its draft genome sequence and evidence for a vanadium-dependent nitrogenase.</title>
        <authorList>
            <person name="Imhoff J.F."/>
            <person name="Rahn T."/>
            <person name="Kunzel S."/>
            <person name="Neulinger S.C."/>
        </authorList>
    </citation>
    <scope>NUCLEOTIDE SEQUENCE [LARGE SCALE GENOMIC DNA]</scope>
    <source>
        <strain evidence="6 7">DSM 161</strain>
    </source>
</reference>
<keyword evidence="1" id="KW-0328">Glycosyltransferase</keyword>
<dbReference type="EMBL" id="NHRY01000057">
    <property type="protein sequence ID" value="PPQ36479.1"/>
    <property type="molecule type" value="Genomic_DNA"/>
</dbReference>
<dbReference type="Pfam" id="PF13439">
    <property type="entry name" value="Glyco_transf_4"/>
    <property type="match status" value="1"/>
</dbReference>
<feature type="domain" description="Glycosyl transferase family 1" evidence="4">
    <location>
        <begin position="238"/>
        <end position="381"/>
    </location>
</feature>